<dbReference type="InParanoid" id="A0A024FZQ8"/>
<organism evidence="1 2">
    <name type="scientific">Albugo candida</name>
    <dbReference type="NCBI Taxonomy" id="65357"/>
    <lineage>
        <taxon>Eukaryota</taxon>
        <taxon>Sar</taxon>
        <taxon>Stramenopiles</taxon>
        <taxon>Oomycota</taxon>
        <taxon>Peronosporomycetes</taxon>
        <taxon>Albuginales</taxon>
        <taxon>Albuginaceae</taxon>
        <taxon>Albugo</taxon>
    </lineage>
</organism>
<gene>
    <name evidence="1" type="ORF">BN9_005760</name>
</gene>
<protein>
    <submittedName>
        <fullName evidence="1">Uncharacterized protein</fullName>
    </submittedName>
</protein>
<sequence>MNFIAGFSELYSRMLENWMDQIRQRNLQKCIIQGYTFPASQTILEHFDQEFKVADACISFHVSFYAMFASRWMRDVLFQQACDTANTLAEFQGVLAFCDDQSYKIRKAVAEFVVKAGIQVRLQT</sequence>
<keyword evidence="2" id="KW-1185">Reference proteome</keyword>
<name>A0A024FZQ8_9STRA</name>
<comment type="caution">
    <text evidence="1">The sequence shown here is derived from an EMBL/GenBank/DDBJ whole genome shotgun (WGS) entry which is preliminary data.</text>
</comment>
<dbReference type="EMBL" id="CAIX01000003">
    <property type="protein sequence ID" value="CCI39793.1"/>
    <property type="molecule type" value="Genomic_DNA"/>
</dbReference>
<accession>A0A024FZQ8</accession>
<evidence type="ECO:0000313" key="2">
    <source>
        <dbReference type="Proteomes" id="UP000053237"/>
    </source>
</evidence>
<evidence type="ECO:0000313" key="1">
    <source>
        <dbReference type="EMBL" id="CCI39793.1"/>
    </source>
</evidence>
<dbReference type="AlphaFoldDB" id="A0A024FZQ8"/>
<proteinExistence type="predicted"/>
<reference evidence="1 2" key="1">
    <citation type="submission" date="2012-05" db="EMBL/GenBank/DDBJ databases">
        <title>Recombination and specialization in a pathogen metapopulation.</title>
        <authorList>
            <person name="Gardiner A."/>
            <person name="Kemen E."/>
            <person name="Schultz-Larsen T."/>
            <person name="MacLean D."/>
            <person name="Van Oosterhout C."/>
            <person name="Jones J.D.G."/>
        </authorList>
    </citation>
    <scope>NUCLEOTIDE SEQUENCE [LARGE SCALE GENOMIC DNA]</scope>
    <source>
        <strain evidence="1 2">Ac Nc2</strain>
    </source>
</reference>
<dbReference type="Proteomes" id="UP000053237">
    <property type="component" value="Unassembled WGS sequence"/>
</dbReference>